<name>A0AAJ2PGR5_STRSU</name>
<dbReference type="EMBL" id="JAUTFL010000009">
    <property type="protein sequence ID" value="MDW8645561.1"/>
    <property type="molecule type" value="Genomic_DNA"/>
</dbReference>
<proteinExistence type="predicted"/>
<dbReference type="Pfam" id="PF10946">
    <property type="entry name" value="DUF2625"/>
    <property type="match status" value="1"/>
</dbReference>
<dbReference type="RefSeq" id="WP_024410744.1">
    <property type="nucleotide sequence ID" value="NZ_AP023391.1"/>
</dbReference>
<protein>
    <submittedName>
        <fullName evidence="1">DUF2625 family protein</fullName>
    </submittedName>
</protein>
<reference evidence="1" key="1">
    <citation type="submission" date="2023-07" db="EMBL/GenBank/DDBJ databases">
        <title>Characterization of virulence traits, antimicrobial resistance genes carried by mobile genetic elements and competence in Streptococcus suis strains isolated in France.</title>
        <authorList>
            <person name="Dechene-Tempier M."/>
            <person name="Marois-Crehan C."/>
            <person name="De Boisseson C."/>
            <person name="Lucas P."/>
            <person name="Bougeard S."/>
            <person name="Libante V."/>
            <person name="Payot S."/>
        </authorList>
    </citation>
    <scope>NUCLEOTIDE SEQUENCE</scope>
    <source>
        <strain evidence="1">1551</strain>
    </source>
</reference>
<comment type="caution">
    <text evidence="1">The sequence shown here is derived from an EMBL/GenBank/DDBJ whole genome shotgun (WGS) entry which is preliminary data.</text>
</comment>
<evidence type="ECO:0000313" key="1">
    <source>
        <dbReference type="EMBL" id="MDW8645561.1"/>
    </source>
</evidence>
<dbReference type="InterPro" id="IPR021239">
    <property type="entry name" value="DUF2625"/>
</dbReference>
<dbReference type="Proteomes" id="UP001276229">
    <property type="component" value="Unassembled WGS sequence"/>
</dbReference>
<evidence type="ECO:0000313" key="2">
    <source>
        <dbReference type="Proteomes" id="UP001276229"/>
    </source>
</evidence>
<accession>A0AAJ2PGR5</accession>
<gene>
    <name evidence="1" type="ORF">Q7V66_05275</name>
</gene>
<sequence>MKNILIKFETSNNAIDYRIDNEELLNGDNCEDTFDVNSISEIFGYITINRYLKILGNDPNFGLKWANNIYGNSYDKTSLLVAYDIFGGLFVIKDYQFGGEQIWYFAPDTMNWENLEITYKSFIKWICTDEFSLFYSDFPIEYIYSQSIKIEKDEVLLIYPYLWSKEYKTGVPSINVIPFKELFELNQDIYRQL</sequence>
<organism evidence="1 2">
    <name type="scientific">Streptococcus suis</name>
    <dbReference type="NCBI Taxonomy" id="1307"/>
    <lineage>
        <taxon>Bacteria</taxon>
        <taxon>Bacillati</taxon>
        <taxon>Bacillota</taxon>
        <taxon>Bacilli</taxon>
        <taxon>Lactobacillales</taxon>
        <taxon>Streptococcaceae</taxon>
        <taxon>Streptococcus</taxon>
    </lineage>
</organism>
<dbReference type="AlphaFoldDB" id="A0AAJ2PGR5"/>